<dbReference type="AlphaFoldDB" id="A0AAE0YJ54"/>
<reference evidence="1" key="1">
    <citation type="journal article" date="2023" name="G3 (Bethesda)">
        <title>A reference genome for the long-term kleptoplast-retaining sea slug Elysia crispata morphotype clarki.</title>
        <authorList>
            <person name="Eastman K.E."/>
            <person name="Pendleton A.L."/>
            <person name="Shaikh M.A."/>
            <person name="Suttiyut T."/>
            <person name="Ogas R."/>
            <person name="Tomko P."/>
            <person name="Gavelis G."/>
            <person name="Widhalm J.R."/>
            <person name="Wisecaver J.H."/>
        </authorList>
    </citation>
    <scope>NUCLEOTIDE SEQUENCE</scope>
    <source>
        <strain evidence="1">ECLA1</strain>
    </source>
</reference>
<name>A0AAE0YJ54_9GAST</name>
<keyword evidence="2" id="KW-1185">Reference proteome</keyword>
<proteinExistence type="predicted"/>
<dbReference type="Proteomes" id="UP001283361">
    <property type="component" value="Unassembled WGS sequence"/>
</dbReference>
<gene>
    <name evidence="1" type="ORF">RRG08_006930</name>
</gene>
<evidence type="ECO:0000313" key="1">
    <source>
        <dbReference type="EMBL" id="KAK3745828.1"/>
    </source>
</evidence>
<comment type="caution">
    <text evidence="1">The sequence shown here is derived from an EMBL/GenBank/DDBJ whole genome shotgun (WGS) entry which is preliminary data.</text>
</comment>
<evidence type="ECO:0000313" key="2">
    <source>
        <dbReference type="Proteomes" id="UP001283361"/>
    </source>
</evidence>
<protein>
    <submittedName>
        <fullName evidence="1">Uncharacterized protein</fullName>
    </submittedName>
</protein>
<accession>A0AAE0YJ54</accession>
<sequence length="115" mass="12739">MCISASLCSIVAVLFVHFGILSSHVFAVARELSLSSRVYPDYPSGAPRLSERCTHTIQALHPHYLSAAPEVLSNLRQLDFTVHTATSNQGVHTLYLSENPNTRESCPCFVRPRIE</sequence>
<organism evidence="1 2">
    <name type="scientific">Elysia crispata</name>
    <name type="common">lettuce slug</name>
    <dbReference type="NCBI Taxonomy" id="231223"/>
    <lineage>
        <taxon>Eukaryota</taxon>
        <taxon>Metazoa</taxon>
        <taxon>Spiralia</taxon>
        <taxon>Lophotrochozoa</taxon>
        <taxon>Mollusca</taxon>
        <taxon>Gastropoda</taxon>
        <taxon>Heterobranchia</taxon>
        <taxon>Euthyneura</taxon>
        <taxon>Panpulmonata</taxon>
        <taxon>Sacoglossa</taxon>
        <taxon>Placobranchoidea</taxon>
        <taxon>Plakobranchidae</taxon>
        <taxon>Elysia</taxon>
    </lineage>
</organism>
<dbReference type="EMBL" id="JAWDGP010006192">
    <property type="protein sequence ID" value="KAK3745828.1"/>
    <property type="molecule type" value="Genomic_DNA"/>
</dbReference>